<dbReference type="Proteomes" id="UP000219068">
    <property type="component" value="Unassembled WGS sequence"/>
</dbReference>
<accession>A0A285TGV9</accession>
<sequence length="181" mass="20381">MNIPALPPKMMHMKRDKRGFPIPFVQFIVPETGEPDFRVVDQSKAAKAIAQRLCAICGKKMGAHVFFIGGPKCVENGYFIDGPVHLECGQFALRTCPHLARSKGRYSQASKPDTAEQLIVDLDVVDPNKVTTFALMKSTKYHCETMDGYPVIKAKMPWKAVQWWRDGKPLRKDELAVTDMD</sequence>
<name>A0A285TGV9_9PROT</name>
<dbReference type="AlphaFoldDB" id="A0A285TGV9"/>
<dbReference type="EMBL" id="OBMM01000003">
    <property type="protein sequence ID" value="SOC21379.1"/>
    <property type="molecule type" value="Genomic_DNA"/>
</dbReference>
<gene>
    <name evidence="1" type="ORF">SAMN05428964_103389</name>
</gene>
<dbReference type="RefSeq" id="WP_097052174.1">
    <property type="nucleotide sequence ID" value="NZ_OBMM01000003.1"/>
</dbReference>
<evidence type="ECO:0000313" key="1">
    <source>
        <dbReference type="EMBL" id="SOC21379.1"/>
    </source>
</evidence>
<reference evidence="1 2" key="1">
    <citation type="submission" date="2017-08" db="EMBL/GenBank/DDBJ databases">
        <authorList>
            <person name="de Groot N.N."/>
        </authorList>
    </citation>
    <scope>NUCLEOTIDE SEQUENCE [LARGE SCALE GENOMIC DNA]</scope>
    <source>
        <strain evidence="1 2">USBA 78</strain>
    </source>
</reference>
<protein>
    <submittedName>
        <fullName evidence="1">Uncharacterized protein</fullName>
    </submittedName>
</protein>
<organism evidence="1 2">
    <name type="scientific">Thalassospira xiamenensis</name>
    <dbReference type="NCBI Taxonomy" id="220697"/>
    <lineage>
        <taxon>Bacteria</taxon>
        <taxon>Pseudomonadati</taxon>
        <taxon>Pseudomonadota</taxon>
        <taxon>Alphaproteobacteria</taxon>
        <taxon>Rhodospirillales</taxon>
        <taxon>Thalassospiraceae</taxon>
        <taxon>Thalassospira</taxon>
    </lineage>
</organism>
<evidence type="ECO:0000313" key="2">
    <source>
        <dbReference type="Proteomes" id="UP000219068"/>
    </source>
</evidence>
<proteinExistence type="predicted"/>